<proteinExistence type="inferred from homology"/>
<comment type="similarity">
    <text evidence="3">Belongs to the aldehyde dehydrogenase family.</text>
</comment>
<comment type="caution">
    <text evidence="5">The sequence shown here is derived from an EMBL/GenBank/DDBJ whole genome shotgun (WGS) entry which is preliminary data.</text>
</comment>
<protein>
    <submittedName>
        <fullName evidence="5">Aldehyde dehydrogenase family protein</fullName>
    </submittedName>
</protein>
<dbReference type="EMBL" id="JBHTGR010000005">
    <property type="protein sequence ID" value="MFC7746195.1"/>
    <property type="molecule type" value="Genomic_DNA"/>
</dbReference>
<dbReference type="InterPro" id="IPR016161">
    <property type="entry name" value="Ald_DH/histidinol_DH"/>
</dbReference>
<dbReference type="RefSeq" id="WP_382357679.1">
    <property type="nucleotide sequence ID" value="NZ_JBHTGR010000005.1"/>
</dbReference>
<dbReference type="Pfam" id="PF00171">
    <property type="entry name" value="Aldedh"/>
    <property type="match status" value="1"/>
</dbReference>
<sequence length="360" mass="38088">MKRWPVLMAGPGVPYGVVLGISPWNAGLFTFTIKAAYALAAGNTVIIKPSELAAVASLRYGEILSDILPPGVINVISGLGRDIGDALVSHEKVNKVSLTGSKPTAKAIAHASSSDPKSLIFELGGKSPNIVFADADLEKAANGVLNGIYTPNAGQICAAGSRILIQRSVFEEMLALLKTKMTSPGAVKFGDTLDTANNMGPVANKPQYDKVRAFLARGLEEGAELVFGGRSAGETLLPDQPVFADGYWVEPTLFKTESNQLSICQEEIFGPVAVAIPFDDEAEAIQIANDTEYGLAAGVWTNDLQRAHHMVEKIEAGSVWVNTYAMVGPDLPFGGLKGSGYGTDTVLEYTREKASVINFG</sequence>
<name>A0ABW2UU83_9BACI</name>
<feature type="active site" evidence="2">
    <location>
        <position position="122"/>
    </location>
</feature>
<dbReference type="InterPro" id="IPR015590">
    <property type="entry name" value="Aldehyde_DH_dom"/>
</dbReference>
<dbReference type="PROSITE" id="PS00687">
    <property type="entry name" value="ALDEHYDE_DEHYDR_GLU"/>
    <property type="match status" value="1"/>
</dbReference>
<dbReference type="Proteomes" id="UP001596620">
    <property type="component" value="Unassembled WGS sequence"/>
</dbReference>
<organism evidence="5 6">
    <name type="scientific">Lentibacillus kimchii</name>
    <dbReference type="NCBI Taxonomy" id="1542911"/>
    <lineage>
        <taxon>Bacteria</taxon>
        <taxon>Bacillati</taxon>
        <taxon>Bacillota</taxon>
        <taxon>Bacilli</taxon>
        <taxon>Bacillales</taxon>
        <taxon>Bacillaceae</taxon>
        <taxon>Lentibacillus</taxon>
    </lineage>
</organism>
<dbReference type="SUPFAM" id="SSF53720">
    <property type="entry name" value="ALDH-like"/>
    <property type="match status" value="1"/>
</dbReference>
<reference evidence="6" key="1">
    <citation type="journal article" date="2019" name="Int. J. Syst. Evol. Microbiol.">
        <title>The Global Catalogue of Microorganisms (GCM) 10K type strain sequencing project: providing services to taxonomists for standard genome sequencing and annotation.</title>
        <authorList>
            <consortium name="The Broad Institute Genomics Platform"/>
            <consortium name="The Broad Institute Genome Sequencing Center for Infectious Disease"/>
            <person name="Wu L."/>
            <person name="Ma J."/>
        </authorList>
    </citation>
    <scope>NUCLEOTIDE SEQUENCE [LARGE SCALE GENOMIC DNA]</scope>
    <source>
        <strain evidence="6">JCM 30234</strain>
    </source>
</reference>
<dbReference type="Gene3D" id="3.40.309.10">
    <property type="entry name" value="Aldehyde Dehydrogenase, Chain A, domain 2"/>
    <property type="match status" value="1"/>
</dbReference>
<evidence type="ECO:0000313" key="5">
    <source>
        <dbReference type="EMBL" id="MFC7746195.1"/>
    </source>
</evidence>
<gene>
    <name evidence="5" type="ORF">ACFQU8_02935</name>
</gene>
<accession>A0ABW2UU83</accession>
<evidence type="ECO:0000256" key="1">
    <source>
        <dbReference type="ARBA" id="ARBA00023002"/>
    </source>
</evidence>
<dbReference type="Gene3D" id="3.40.605.10">
    <property type="entry name" value="Aldehyde Dehydrogenase, Chain A, domain 1"/>
    <property type="match status" value="1"/>
</dbReference>
<dbReference type="PANTHER" id="PTHR11699">
    <property type="entry name" value="ALDEHYDE DEHYDROGENASE-RELATED"/>
    <property type="match status" value="1"/>
</dbReference>
<evidence type="ECO:0000256" key="3">
    <source>
        <dbReference type="RuleBase" id="RU003345"/>
    </source>
</evidence>
<dbReference type="InterPro" id="IPR016162">
    <property type="entry name" value="Ald_DH_N"/>
</dbReference>
<dbReference type="InterPro" id="IPR029510">
    <property type="entry name" value="Ald_DH_CS_GLU"/>
</dbReference>
<feature type="domain" description="Aldehyde dehydrogenase" evidence="4">
    <location>
        <begin position="13"/>
        <end position="349"/>
    </location>
</feature>
<evidence type="ECO:0000313" key="6">
    <source>
        <dbReference type="Proteomes" id="UP001596620"/>
    </source>
</evidence>
<evidence type="ECO:0000259" key="4">
    <source>
        <dbReference type="Pfam" id="PF00171"/>
    </source>
</evidence>
<evidence type="ECO:0000256" key="2">
    <source>
        <dbReference type="PROSITE-ProRule" id="PRU10007"/>
    </source>
</evidence>
<keyword evidence="1 3" id="KW-0560">Oxidoreductase</keyword>
<keyword evidence="6" id="KW-1185">Reference proteome</keyword>
<dbReference type="InterPro" id="IPR016163">
    <property type="entry name" value="Ald_DH_C"/>
</dbReference>